<evidence type="ECO:0000313" key="1">
    <source>
        <dbReference type="EMBL" id="KKM84485.1"/>
    </source>
</evidence>
<accession>A0A0F9N6X2</accession>
<protein>
    <submittedName>
        <fullName evidence="1">Uncharacterized protein</fullName>
    </submittedName>
</protein>
<gene>
    <name evidence="1" type="ORF">LCGC14_1298710</name>
</gene>
<organism evidence="1">
    <name type="scientific">marine sediment metagenome</name>
    <dbReference type="NCBI Taxonomy" id="412755"/>
    <lineage>
        <taxon>unclassified sequences</taxon>
        <taxon>metagenomes</taxon>
        <taxon>ecological metagenomes</taxon>
    </lineage>
</organism>
<dbReference type="EMBL" id="LAZR01007560">
    <property type="protein sequence ID" value="KKM84485.1"/>
    <property type="molecule type" value="Genomic_DNA"/>
</dbReference>
<reference evidence="1" key="1">
    <citation type="journal article" date="2015" name="Nature">
        <title>Complex archaea that bridge the gap between prokaryotes and eukaryotes.</title>
        <authorList>
            <person name="Spang A."/>
            <person name="Saw J.H."/>
            <person name="Jorgensen S.L."/>
            <person name="Zaremba-Niedzwiedzka K."/>
            <person name="Martijn J."/>
            <person name="Lind A.E."/>
            <person name="van Eijk R."/>
            <person name="Schleper C."/>
            <person name="Guy L."/>
            <person name="Ettema T.J."/>
        </authorList>
    </citation>
    <scope>NUCLEOTIDE SEQUENCE</scope>
</reference>
<proteinExistence type="predicted"/>
<comment type="caution">
    <text evidence="1">The sequence shown here is derived from an EMBL/GenBank/DDBJ whole genome shotgun (WGS) entry which is preliminary data.</text>
</comment>
<dbReference type="AlphaFoldDB" id="A0A0F9N6X2"/>
<sequence>MAVNNFTVADFLRRLNIKLRRHAGAIDTADKVAALEEAQQEVWSTLLRASAAWFVVESQNVTSGDDDFFPVLVPATREYDLPKNFHQLYYVDVFESGQEDLEFLSGYMTANKYKQKRRSGAATAAGEKEYYYDVVGTNPSRFVMAQALPAAISSLDVKLFYVKILDRLVAETDSIDDTILPFIGPATSYAASMLAAGVGAGELSSLWMNHWTLRKSELPLIATRLLADAPIVSGLSGDLPPQRDHVSGKV</sequence>
<name>A0A0F9N6X2_9ZZZZ</name>